<keyword evidence="4" id="KW-1133">Transmembrane helix</keyword>
<keyword evidence="7" id="KW-0325">Glycoprotein</keyword>
<evidence type="ECO:0000313" key="10">
    <source>
        <dbReference type="Proteomes" id="UP000281553"/>
    </source>
</evidence>
<name>A0A3P7QZY0_DIBLA</name>
<dbReference type="OrthoDB" id="6071166at2759"/>
<dbReference type="Gene3D" id="2.60.120.1190">
    <property type="match status" value="1"/>
</dbReference>
<accession>A0A3P7QZY0</accession>
<feature type="domain" description="Discoidin" evidence="8">
    <location>
        <begin position="1"/>
        <end position="102"/>
    </location>
</feature>
<keyword evidence="3" id="KW-0732">Signal</keyword>
<organism evidence="9 10">
    <name type="scientific">Dibothriocephalus latus</name>
    <name type="common">Fish tapeworm</name>
    <name type="synonym">Diphyllobothrium latum</name>
    <dbReference type="NCBI Taxonomy" id="60516"/>
    <lineage>
        <taxon>Eukaryota</taxon>
        <taxon>Metazoa</taxon>
        <taxon>Spiralia</taxon>
        <taxon>Lophotrochozoa</taxon>
        <taxon>Platyhelminthes</taxon>
        <taxon>Cestoda</taxon>
        <taxon>Eucestoda</taxon>
        <taxon>Diphyllobothriidea</taxon>
        <taxon>Diphyllobothriidae</taxon>
        <taxon>Dibothriocephalus</taxon>
    </lineage>
</organism>
<evidence type="ECO:0000256" key="6">
    <source>
        <dbReference type="ARBA" id="ARBA00023157"/>
    </source>
</evidence>
<evidence type="ECO:0000256" key="4">
    <source>
        <dbReference type="ARBA" id="ARBA00022989"/>
    </source>
</evidence>
<evidence type="ECO:0000259" key="8">
    <source>
        <dbReference type="Pfam" id="PF21114"/>
    </source>
</evidence>
<proteinExistence type="predicted"/>
<dbReference type="InterPro" id="IPR048525">
    <property type="entry name" value="DDR1-2_DS-like"/>
</dbReference>
<dbReference type="AlphaFoldDB" id="A0A3P7QZY0"/>
<dbReference type="Pfam" id="PF21114">
    <property type="entry name" value="DDR1-2_DS-like"/>
    <property type="match status" value="1"/>
</dbReference>
<dbReference type="Proteomes" id="UP000281553">
    <property type="component" value="Unassembled WGS sequence"/>
</dbReference>
<evidence type="ECO:0000256" key="2">
    <source>
        <dbReference type="ARBA" id="ARBA00022692"/>
    </source>
</evidence>
<evidence type="ECO:0000256" key="5">
    <source>
        <dbReference type="ARBA" id="ARBA00023136"/>
    </source>
</evidence>
<feature type="non-terminal residue" evidence="9">
    <location>
        <position position="1"/>
    </location>
</feature>
<gene>
    <name evidence="9" type="ORF">DILT_LOCUS17044</name>
</gene>
<keyword evidence="5" id="KW-0472">Membrane</keyword>
<keyword evidence="10" id="KW-1185">Reference proteome</keyword>
<keyword evidence="6" id="KW-1015">Disulfide bond</keyword>
<evidence type="ECO:0000256" key="1">
    <source>
        <dbReference type="ARBA" id="ARBA00004479"/>
    </source>
</evidence>
<comment type="subcellular location">
    <subcellularLocation>
        <location evidence="1">Membrane</location>
        <topology evidence="1">Single-pass type I membrane protein</topology>
    </subcellularLocation>
</comment>
<evidence type="ECO:0000313" key="9">
    <source>
        <dbReference type="EMBL" id="VDN36486.1"/>
    </source>
</evidence>
<evidence type="ECO:0000256" key="7">
    <source>
        <dbReference type="ARBA" id="ARBA00023180"/>
    </source>
</evidence>
<keyword evidence="2" id="KW-0812">Transmembrane</keyword>
<protein>
    <recommendedName>
        <fullName evidence="8">Discoidin domain-containing protein</fullName>
    </recommendedName>
</protein>
<dbReference type="EMBL" id="UYRU01088991">
    <property type="protein sequence ID" value="VDN36486.1"/>
    <property type="molecule type" value="Genomic_DNA"/>
</dbReference>
<sequence length="132" mass="14617">GIVGYSVPEGVRGGGFGSNGRPGLDQFDFRDTVNDRFSAMQTSHAGEGLGKLVDNIAYLGNVTRDVEVSPGSHFVGWDSGYNGRRTSVQLRFKFDAGNPFFSLFFIVPVFYYPRNYLTCASTHVQLRACMRF</sequence>
<dbReference type="GO" id="GO:0016020">
    <property type="term" value="C:membrane"/>
    <property type="evidence" value="ECO:0007669"/>
    <property type="project" value="UniProtKB-SubCell"/>
</dbReference>
<reference evidence="9 10" key="1">
    <citation type="submission" date="2018-11" db="EMBL/GenBank/DDBJ databases">
        <authorList>
            <consortium name="Pathogen Informatics"/>
        </authorList>
    </citation>
    <scope>NUCLEOTIDE SEQUENCE [LARGE SCALE GENOMIC DNA]</scope>
</reference>
<evidence type="ECO:0000256" key="3">
    <source>
        <dbReference type="ARBA" id="ARBA00022729"/>
    </source>
</evidence>